<accession>A0ABS1DK77</accession>
<sequence length="287" mass="30875">MPSSAGDRCVRKPPAPRRVVRLPAEYGVRLVPQAPGRLDQMRGLGVRRNVRPDVVFVFVFVRADGIALGFARDKIRPEILVQIAAQAGLGQGCLQVLKDQLELARAGAALRHQPVGVAGDVPTRQLAQQAIADVVSVEPERQPGTHLLDRLLAQGLFRALALPRPRRTSAQVCLAGLVHRWARVVREHLAAEILILDFDLESLGRALAVEGLVLPRAGAWGAGIVAHDPALADAPALQRAALVLDRCHRVDLQVQRARARAEYAAATGRARATDGALTVSLKKKAGH</sequence>
<protein>
    <submittedName>
        <fullName evidence="1">Uncharacterized protein</fullName>
    </submittedName>
</protein>
<gene>
    <name evidence="1" type="ORF">CKO28_20980</name>
</gene>
<evidence type="ECO:0000313" key="1">
    <source>
        <dbReference type="EMBL" id="MBK1670502.1"/>
    </source>
</evidence>
<dbReference type="Proteomes" id="UP001296873">
    <property type="component" value="Unassembled WGS sequence"/>
</dbReference>
<name>A0ABS1DK77_9PROT</name>
<dbReference type="RefSeq" id="WP_200342865.1">
    <property type="nucleotide sequence ID" value="NZ_NRRL01000099.1"/>
</dbReference>
<evidence type="ECO:0000313" key="2">
    <source>
        <dbReference type="Proteomes" id="UP001296873"/>
    </source>
</evidence>
<comment type="caution">
    <text evidence="1">The sequence shown here is derived from an EMBL/GenBank/DDBJ whole genome shotgun (WGS) entry which is preliminary data.</text>
</comment>
<keyword evidence="2" id="KW-1185">Reference proteome</keyword>
<organism evidence="1 2">
    <name type="scientific">Rhodovibrio sodomensis</name>
    <dbReference type="NCBI Taxonomy" id="1088"/>
    <lineage>
        <taxon>Bacteria</taxon>
        <taxon>Pseudomonadati</taxon>
        <taxon>Pseudomonadota</taxon>
        <taxon>Alphaproteobacteria</taxon>
        <taxon>Rhodospirillales</taxon>
        <taxon>Rhodovibrionaceae</taxon>
        <taxon>Rhodovibrio</taxon>
    </lineage>
</organism>
<dbReference type="EMBL" id="NRRL01000099">
    <property type="protein sequence ID" value="MBK1670502.1"/>
    <property type="molecule type" value="Genomic_DNA"/>
</dbReference>
<reference evidence="1 2" key="1">
    <citation type="journal article" date="2020" name="Microorganisms">
        <title>Osmotic Adaptation and Compatible Solute Biosynthesis of Phototrophic Bacteria as Revealed from Genome Analyses.</title>
        <authorList>
            <person name="Imhoff J.F."/>
            <person name="Rahn T."/>
            <person name="Kunzel S."/>
            <person name="Keller A."/>
            <person name="Neulinger S.C."/>
        </authorList>
    </citation>
    <scope>NUCLEOTIDE SEQUENCE [LARGE SCALE GENOMIC DNA]</scope>
    <source>
        <strain evidence="1 2">DSM 9895</strain>
    </source>
</reference>
<proteinExistence type="predicted"/>